<dbReference type="PANTHER" id="PTHR30336">
    <property type="entry name" value="INNER MEMBRANE PROTEIN, PROBABLE PERMEASE"/>
    <property type="match status" value="1"/>
</dbReference>
<dbReference type="RefSeq" id="WP_193911996.1">
    <property type="nucleotide sequence ID" value="NZ_JADEXG010000094.1"/>
</dbReference>
<feature type="transmembrane region" description="Helical" evidence="1">
    <location>
        <begin position="92"/>
        <end position="112"/>
    </location>
</feature>
<accession>A0A8J7AWE4</accession>
<dbReference type="InterPro" id="IPR051599">
    <property type="entry name" value="Cell_Envelope_Assoc"/>
</dbReference>
<reference evidence="3" key="1">
    <citation type="submission" date="2020-10" db="EMBL/GenBank/DDBJ databases">
        <authorList>
            <person name="Castelo-Branco R."/>
            <person name="Eusebio N."/>
            <person name="Adriana R."/>
            <person name="Vieira A."/>
            <person name="Brugerolle De Fraissinette N."/>
            <person name="Rezende De Castro R."/>
            <person name="Schneider M.P."/>
            <person name="Vasconcelos V."/>
            <person name="Leao P.N."/>
        </authorList>
    </citation>
    <scope>NUCLEOTIDE SEQUENCE</scope>
    <source>
        <strain evidence="3">LEGE 07310</strain>
    </source>
</reference>
<dbReference type="PANTHER" id="PTHR30336:SF4">
    <property type="entry name" value="ENVELOPE BIOGENESIS FACTOR ELYC"/>
    <property type="match status" value="1"/>
</dbReference>
<evidence type="ECO:0000259" key="2">
    <source>
        <dbReference type="Pfam" id="PF02698"/>
    </source>
</evidence>
<protein>
    <submittedName>
        <fullName evidence="3">YdcF family protein</fullName>
    </submittedName>
</protein>
<feature type="domain" description="DUF218" evidence="2">
    <location>
        <begin position="149"/>
        <end position="341"/>
    </location>
</feature>
<keyword evidence="1" id="KW-0812">Transmembrane</keyword>
<keyword evidence="1" id="KW-1133">Transmembrane helix</keyword>
<name>A0A8J7AWE4_9CYAN</name>
<keyword evidence="4" id="KW-1185">Reference proteome</keyword>
<evidence type="ECO:0000256" key="1">
    <source>
        <dbReference type="SAM" id="Phobius"/>
    </source>
</evidence>
<organism evidence="3 4">
    <name type="scientific">Vasconcelosia minhoensis LEGE 07310</name>
    <dbReference type="NCBI Taxonomy" id="915328"/>
    <lineage>
        <taxon>Bacteria</taxon>
        <taxon>Bacillati</taxon>
        <taxon>Cyanobacteriota</taxon>
        <taxon>Cyanophyceae</taxon>
        <taxon>Nodosilineales</taxon>
        <taxon>Cymatolegaceae</taxon>
        <taxon>Vasconcelosia</taxon>
        <taxon>Vasconcelosia minhoensis</taxon>
    </lineage>
</organism>
<dbReference type="Proteomes" id="UP000636505">
    <property type="component" value="Unassembled WGS sequence"/>
</dbReference>
<dbReference type="Pfam" id="PF02698">
    <property type="entry name" value="DUF218"/>
    <property type="match status" value="1"/>
</dbReference>
<feature type="transmembrane region" description="Helical" evidence="1">
    <location>
        <begin position="30"/>
        <end position="48"/>
    </location>
</feature>
<dbReference type="GO" id="GO:0005886">
    <property type="term" value="C:plasma membrane"/>
    <property type="evidence" value="ECO:0007669"/>
    <property type="project" value="TreeGrafter"/>
</dbReference>
<sequence>MLVLLTRLLLWASLGLLIWYLLVRIIPRKYLTWFGGFIVLALILASFLDPNDETIGTVWQVISLPLTPLGLAVILLGFSLSEGVRKVKGTQVAIALAILLFSSVPILARTLVGQAEQSVQQAFDSRREICQGVCPTDIPGVANIGQAGAIVVLGESSGLDGTSTPFRTNEDSSYSAILTPRLLYAADLYRQARSQGSNPFVIVTAGSTGNDEARNEQRQAILDVLGSAGVPGGVVQIQNSGLNARQAARDVEGFLQNQQVIRTRASRSERESPRIALVAPAISMRRAALTFEKMDLQVIARPTHFFTSEGGRGGDVLARLPDVLPSVSALELTTRYWNELLTSIYYFLRGWLPSFNFGWDSNIEI</sequence>
<proteinExistence type="predicted"/>
<dbReference type="InterPro" id="IPR003848">
    <property type="entry name" value="DUF218"/>
</dbReference>
<comment type="caution">
    <text evidence="3">The sequence shown here is derived from an EMBL/GenBank/DDBJ whole genome shotgun (WGS) entry which is preliminary data.</text>
</comment>
<feature type="transmembrane region" description="Helical" evidence="1">
    <location>
        <begin position="60"/>
        <end position="80"/>
    </location>
</feature>
<gene>
    <name evidence="3" type="ORF">IQ241_23640</name>
</gene>
<evidence type="ECO:0000313" key="3">
    <source>
        <dbReference type="EMBL" id="MBE9080244.1"/>
    </source>
</evidence>
<dbReference type="GO" id="GO:0043164">
    <property type="term" value="P:Gram-negative-bacterium-type cell wall biogenesis"/>
    <property type="evidence" value="ECO:0007669"/>
    <property type="project" value="TreeGrafter"/>
</dbReference>
<dbReference type="EMBL" id="JADEXG010000094">
    <property type="protein sequence ID" value="MBE9080244.1"/>
    <property type="molecule type" value="Genomic_DNA"/>
</dbReference>
<dbReference type="GO" id="GO:0000270">
    <property type="term" value="P:peptidoglycan metabolic process"/>
    <property type="evidence" value="ECO:0007669"/>
    <property type="project" value="TreeGrafter"/>
</dbReference>
<dbReference type="AlphaFoldDB" id="A0A8J7AWE4"/>
<evidence type="ECO:0000313" key="4">
    <source>
        <dbReference type="Proteomes" id="UP000636505"/>
    </source>
</evidence>
<keyword evidence="1" id="KW-0472">Membrane</keyword>
<feature type="transmembrane region" description="Helical" evidence="1">
    <location>
        <begin position="6"/>
        <end position="23"/>
    </location>
</feature>